<feature type="transmembrane region" description="Helical" evidence="2">
    <location>
        <begin position="15"/>
        <end position="31"/>
    </location>
</feature>
<dbReference type="GO" id="GO:0015562">
    <property type="term" value="F:efflux transmembrane transporter activity"/>
    <property type="evidence" value="ECO:0007669"/>
    <property type="project" value="TreeGrafter"/>
</dbReference>
<organism evidence="4 5">
    <name type="scientific">Zobellella endophytica</name>
    <dbReference type="NCBI Taxonomy" id="2116700"/>
    <lineage>
        <taxon>Bacteria</taxon>
        <taxon>Pseudomonadati</taxon>
        <taxon>Pseudomonadota</taxon>
        <taxon>Gammaproteobacteria</taxon>
        <taxon>Aeromonadales</taxon>
        <taxon>Aeromonadaceae</taxon>
        <taxon>Zobellella</taxon>
    </lineage>
</organism>
<dbReference type="PANTHER" id="PTHR30469">
    <property type="entry name" value="MULTIDRUG RESISTANCE PROTEIN MDTA"/>
    <property type="match status" value="1"/>
</dbReference>
<dbReference type="SUPFAM" id="SSF111369">
    <property type="entry name" value="HlyD-like secretion proteins"/>
    <property type="match status" value="1"/>
</dbReference>
<reference evidence="4 5" key="1">
    <citation type="submission" date="2018-03" db="EMBL/GenBank/DDBJ databases">
        <title>The draft genome of Zobellella sp. 59N8.</title>
        <authorList>
            <person name="Liu L."/>
            <person name="Li L."/>
            <person name="Zhang X."/>
            <person name="Liang L."/>
            <person name="Wang T."/>
        </authorList>
    </citation>
    <scope>NUCLEOTIDE SEQUENCE [LARGE SCALE GENOMIC DNA]</scope>
    <source>
        <strain evidence="4 5">59N8</strain>
    </source>
</reference>
<dbReference type="AlphaFoldDB" id="A0A2P7RBF6"/>
<sequence length="399" mass="42877">MASNGAGPWLVNQKGLWWLLAIVLLSLFWIWRGQLYQAQASAPDPSPPVASGTAPPRVEVAVFEQQHYRPELVLQGQLLPARQLMLRSQINATVQRLPALGAEAGAGELLLELSVDQRQASLDQARAELALRQAELNAARKLRRNNMVSETNLLSLQSAAAAAEAALAVARLELEHTRIRAPFGGVVERLPVELGTFLQPGDELLALVDVSRLKMTAMVPQQQVGGLAPGMPVRARLLDGRQLDGTLTFVASAADQRSRSFALEAELDNPERLRVAGASASLHIGLAERQAHPLSPSLLTLDDQGYLGVTLADEQDRVRQARVELLSITPDQAWVAGLPPRIRVITRGAGFVAPGQQVAVIERQPDFGPEAEQLADRGAEPELVMAVPPVVADDAVAGP</sequence>
<dbReference type="PANTHER" id="PTHR30469:SF29">
    <property type="entry name" value="BLR2860 PROTEIN"/>
    <property type="match status" value="1"/>
</dbReference>
<name>A0A2P7RBF6_9GAMM</name>
<keyword evidence="2" id="KW-0472">Membrane</keyword>
<dbReference type="Proteomes" id="UP000240243">
    <property type="component" value="Unassembled WGS sequence"/>
</dbReference>
<dbReference type="InterPro" id="IPR058792">
    <property type="entry name" value="Beta-barrel_RND_2"/>
</dbReference>
<dbReference type="GO" id="GO:1990281">
    <property type="term" value="C:efflux pump complex"/>
    <property type="evidence" value="ECO:0007669"/>
    <property type="project" value="TreeGrafter"/>
</dbReference>
<dbReference type="Gene3D" id="1.10.287.470">
    <property type="entry name" value="Helix hairpin bin"/>
    <property type="match status" value="1"/>
</dbReference>
<dbReference type="Gene3D" id="2.40.50.100">
    <property type="match status" value="1"/>
</dbReference>
<keyword evidence="5" id="KW-1185">Reference proteome</keyword>
<comment type="similarity">
    <text evidence="1">Belongs to the membrane fusion protein (MFP) (TC 8.A.1) family.</text>
</comment>
<proteinExistence type="inferred from homology"/>
<dbReference type="InterPro" id="IPR006143">
    <property type="entry name" value="RND_pump_MFP"/>
</dbReference>
<feature type="domain" description="CusB-like beta-barrel" evidence="3">
    <location>
        <begin position="216"/>
        <end position="284"/>
    </location>
</feature>
<comment type="caution">
    <text evidence="4">The sequence shown here is derived from an EMBL/GenBank/DDBJ whole genome shotgun (WGS) entry which is preliminary data.</text>
</comment>
<dbReference type="Gene3D" id="2.40.30.170">
    <property type="match status" value="1"/>
</dbReference>
<dbReference type="EMBL" id="PXYG01000001">
    <property type="protein sequence ID" value="PSJ47492.1"/>
    <property type="molecule type" value="Genomic_DNA"/>
</dbReference>
<keyword evidence="2" id="KW-1133">Transmembrane helix</keyword>
<evidence type="ECO:0000313" key="5">
    <source>
        <dbReference type="Proteomes" id="UP000240243"/>
    </source>
</evidence>
<evidence type="ECO:0000256" key="2">
    <source>
        <dbReference type="SAM" id="Phobius"/>
    </source>
</evidence>
<dbReference type="Pfam" id="PF25954">
    <property type="entry name" value="Beta-barrel_RND_2"/>
    <property type="match status" value="1"/>
</dbReference>
<dbReference type="NCBIfam" id="TIGR01730">
    <property type="entry name" value="RND_mfp"/>
    <property type="match status" value="1"/>
</dbReference>
<evidence type="ECO:0000313" key="4">
    <source>
        <dbReference type="EMBL" id="PSJ47492.1"/>
    </source>
</evidence>
<evidence type="ECO:0000256" key="1">
    <source>
        <dbReference type="ARBA" id="ARBA00009477"/>
    </source>
</evidence>
<keyword evidence="2" id="KW-0812">Transmembrane</keyword>
<accession>A0A2P7RBF6</accession>
<gene>
    <name evidence="4" type="ORF">C7H85_01260</name>
</gene>
<protein>
    <submittedName>
        <fullName evidence="4">Efflux transporter periplasmic adaptor subunit</fullName>
    </submittedName>
</protein>
<evidence type="ECO:0000259" key="3">
    <source>
        <dbReference type="Pfam" id="PF25954"/>
    </source>
</evidence>